<reference evidence="1" key="1">
    <citation type="journal article" date="2020" name="Cell">
        <title>Large-Scale Comparative Analyses of Tick Genomes Elucidate Their Genetic Diversity and Vector Capacities.</title>
        <authorList>
            <consortium name="Tick Genome and Microbiome Consortium (TIGMIC)"/>
            <person name="Jia N."/>
            <person name="Wang J."/>
            <person name="Shi W."/>
            <person name="Du L."/>
            <person name="Sun Y."/>
            <person name="Zhan W."/>
            <person name="Jiang J.F."/>
            <person name="Wang Q."/>
            <person name="Zhang B."/>
            <person name="Ji P."/>
            <person name="Bell-Sakyi L."/>
            <person name="Cui X.M."/>
            <person name="Yuan T.T."/>
            <person name="Jiang B.G."/>
            <person name="Yang W.F."/>
            <person name="Lam T.T."/>
            <person name="Chang Q.C."/>
            <person name="Ding S.J."/>
            <person name="Wang X.J."/>
            <person name="Zhu J.G."/>
            <person name="Ruan X.D."/>
            <person name="Zhao L."/>
            <person name="Wei J.T."/>
            <person name="Ye R.Z."/>
            <person name="Que T.C."/>
            <person name="Du C.H."/>
            <person name="Zhou Y.H."/>
            <person name="Cheng J.X."/>
            <person name="Dai P.F."/>
            <person name="Guo W.B."/>
            <person name="Han X.H."/>
            <person name="Huang E.J."/>
            <person name="Li L.F."/>
            <person name="Wei W."/>
            <person name="Gao Y.C."/>
            <person name="Liu J.Z."/>
            <person name="Shao H.Z."/>
            <person name="Wang X."/>
            <person name="Wang C.C."/>
            <person name="Yang T.C."/>
            <person name="Huo Q.B."/>
            <person name="Li W."/>
            <person name="Chen H.Y."/>
            <person name="Chen S.E."/>
            <person name="Zhou L.G."/>
            <person name="Ni X.B."/>
            <person name="Tian J.H."/>
            <person name="Sheng Y."/>
            <person name="Liu T."/>
            <person name="Pan Y.S."/>
            <person name="Xia L.Y."/>
            <person name="Li J."/>
            <person name="Zhao F."/>
            <person name="Cao W.C."/>
        </authorList>
    </citation>
    <scope>NUCLEOTIDE SEQUENCE</scope>
    <source>
        <strain evidence="1">Rmic-2018</strain>
    </source>
</reference>
<name>A0A9J6EQP1_RHIMP</name>
<comment type="caution">
    <text evidence="1">The sequence shown here is derived from an EMBL/GenBank/DDBJ whole genome shotgun (WGS) entry which is preliminary data.</text>
</comment>
<keyword evidence="2" id="KW-1185">Reference proteome</keyword>
<dbReference type="VEuPathDB" id="VectorBase:LOC119163584"/>
<evidence type="ECO:0000313" key="2">
    <source>
        <dbReference type="Proteomes" id="UP000821866"/>
    </source>
</evidence>
<accession>A0A9J6EQP1</accession>
<dbReference type="Gene3D" id="3.80.10.10">
    <property type="entry name" value="Ribonuclease Inhibitor"/>
    <property type="match status" value="1"/>
</dbReference>
<reference evidence="1" key="2">
    <citation type="submission" date="2021-09" db="EMBL/GenBank/DDBJ databases">
        <authorList>
            <person name="Jia N."/>
            <person name="Wang J."/>
            <person name="Shi W."/>
            <person name="Du L."/>
            <person name="Sun Y."/>
            <person name="Zhan W."/>
            <person name="Jiang J."/>
            <person name="Wang Q."/>
            <person name="Zhang B."/>
            <person name="Ji P."/>
            <person name="Sakyi L.B."/>
            <person name="Cui X."/>
            <person name="Yuan T."/>
            <person name="Jiang B."/>
            <person name="Yang W."/>
            <person name="Lam T.T.-Y."/>
            <person name="Chang Q."/>
            <person name="Ding S."/>
            <person name="Wang X."/>
            <person name="Zhu J."/>
            <person name="Ruan X."/>
            <person name="Zhao L."/>
            <person name="Wei J."/>
            <person name="Que T."/>
            <person name="Du C."/>
            <person name="Cheng J."/>
            <person name="Dai P."/>
            <person name="Han X."/>
            <person name="Huang E."/>
            <person name="Gao Y."/>
            <person name="Liu J."/>
            <person name="Shao H."/>
            <person name="Ye R."/>
            <person name="Li L."/>
            <person name="Wei W."/>
            <person name="Wang X."/>
            <person name="Wang C."/>
            <person name="Huo Q."/>
            <person name="Li W."/>
            <person name="Guo W."/>
            <person name="Chen H."/>
            <person name="Chen S."/>
            <person name="Zhou L."/>
            <person name="Zhou L."/>
            <person name="Ni X."/>
            <person name="Tian J."/>
            <person name="Zhou Y."/>
            <person name="Sheng Y."/>
            <person name="Liu T."/>
            <person name="Pan Y."/>
            <person name="Xia L."/>
            <person name="Li J."/>
            <person name="Zhao F."/>
            <person name="Cao W."/>
        </authorList>
    </citation>
    <scope>NUCLEOTIDE SEQUENCE</scope>
    <source>
        <strain evidence="1">Rmic-2018</strain>
        <tissue evidence="1">Larvae</tissue>
    </source>
</reference>
<gene>
    <name evidence="1" type="ORF">HPB51_004089</name>
</gene>
<dbReference type="Proteomes" id="UP000821866">
    <property type="component" value="Chromosome 10"/>
</dbReference>
<organism evidence="1 2">
    <name type="scientific">Rhipicephalus microplus</name>
    <name type="common">Cattle tick</name>
    <name type="synonym">Boophilus microplus</name>
    <dbReference type="NCBI Taxonomy" id="6941"/>
    <lineage>
        <taxon>Eukaryota</taxon>
        <taxon>Metazoa</taxon>
        <taxon>Ecdysozoa</taxon>
        <taxon>Arthropoda</taxon>
        <taxon>Chelicerata</taxon>
        <taxon>Arachnida</taxon>
        <taxon>Acari</taxon>
        <taxon>Parasitiformes</taxon>
        <taxon>Ixodida</taxon>
        <taxon>Ixodoidea</taxon>
        <taxon>Ixodidae</taxon>
        <taxon>Rhipicephalinae</taxon>
        <taxon>Rhipicephalus</taxon>
        <taxon>Boophilus</taxon>
    </lineage>
</organism>
<protein>
    <submittedName>
        <fullName evidence="1">Uncharacterized protein</fullName>
    </submittedName>
</protein>
<dbReference type="InterPro" id="IPR032675">
    <property type="entry name" value="LRR_dom_sf"/>
</dbReference>
<evidence type="ECO:0000313" key="1">
    <source>
        <dbReference type="EMBL" id="KAH8036705.1"/>
    </source>
</evidence>
<dbReference type="SUPFAM" id="SSF52047">
    <property type="entry name" value="RNI-like"/>
    <property type="match status" value="1"/>
</dbReference>
<sequence>MAHRQVACSLGGHHAVHLAARTSSGNMNKDHEANGTLKELQLHEWNFDVRSTQVLAKTNKSRLRSLRITEGTMSVYSMQLPAAILRTNVNLEEIQLSGRWPLPFAGIAELCSTLAENDTLKKLVLGKFRATKQKREALAQTLATNDSYGRVQLAWANPDVDGLWKVLTSLTACLEEVHLQNTHCLTEESLGQLFDAIALKIGTGNLANSVVHALSENVGIDTVMIAIETIKMVRTARDMSHFLVHNKAATSFSLTLACSVPTLSVKKLSNGMWQNRLIVDFRLSADFLCNNKSFTFFEAVRRNKAALNRAVDFMLQRKADRECAEAFELFSKMPRLISHVVKVTGKTEGEVSVDVASAANFMTDNYLMITKVVWNFIECHPAEGTQIAALSKDCWRAICRHLRVADVLVP</sequence>
<dbReference type="AlphaFoldDB" id="A0A9J6EQP1"/>
<dbReference type="EMBL" id="JABSTU010000002">
    <property type="protein sequence ID" value="KAH8036705.1"/>
    <property type="molecule type" value="Genomic_DNA"/>
</dbReference>
<proteinExistence type="predicted"/>